<keyword evidence="5" id="KW-0378">Hydrolase</keyword>
<name>A0A8B6GCI6_MYTGA</name>
<dbReference type="InterPro" id="IPR050951">
    <property type="entry name" value="Retrovirus_Pol_polyprotein"/>
</dbReference>
<keyword evidence="10" id="KW-1185">Reference proteome</keyword>
<keyword evidence="6" id="KW-0695">RNA-directed DNA polymerase</keyword>
<reference evidence="9" key="1">
    <citation type="submission" date="2018-11" db="EMBL/GenBank/DDBJ databases">
        <authorList>
            <person name="Alioto T."/>
            <person name="Alioto T."/>
        </authorList>
    </citation>
    <scope>NUCLEOTIDE SEQUENCE</scope>
</reference>
<dbReference type="EMBL" id="UYJE01008202">
    <property type="protein sequence ID" value="VDI62022.1"/>
    <property type="molecule type" value="Genomic_DNA"/>
</dbReference>
<evidence type="ECO:0000256" key="6">
    <source>
        <dbReference type="ARBA" id="ARBA00022918"/>
    </source>
</evidence>
<keyword evidence="4" id="KW-0255">Endonuclease</keyword>
<proteinExistence type="predicted"/>
<comment type="caution">
    <text evidence="9">The sequence shown here is derived from an EMBL/GenBank/DDBJ whole genome shotgun (WGS) entry which is preliminary data.</text>
</comment>
<evidence type="ECO:0000256" key="2">
    <source>
        <dbReference type="ARBA" id="ARBA00022695"/>
    </source>
</evidence>
<evidence type="ECO:0000256" key="1">
    <source>
        <dbReference type="ARBA" id="ARBA00022679"/>
    </source>
</evidence>
<keyword evidence="3" id="KW-0540">Nuclease</keyword>
<evidence type="ECO:0000256" key="7">
    <source>
        <dbReference type="SAM" id="MobiDB-lite"/>
    </source>
</evidence>
<dbReference type="GO" id="GO:0003964">
    <property type="term" value="F:RNA-directed DNA polymerase activity"/>
    <property type="evidence" value="ECO:0007669"/>
    <property type="project" value="UniProtKB-KW"/>
</dbReference>
<protein>
    <recommendedName>
        <fullName evidence="8">Reverse transcriptase RNase H-like domain-containing protein</fullName>
    </recommendedName>
</protein>
<dbReference type="AlphaFoldDB" id="A0A8B6GCI6"/>
<feature type="domain" description="Reverse transcriptase RNase H-like" evidence="8">
    <location>
        <begin position="27"/>
        <end position="82"/>
    </location>
</feature>
<dbReference type="PANTHER" id="PTHR37984">
    <property type="entry name" value="PROTEIN CBG26694"/>
    <property type="match status" value="1"/>
</dbReference>
<dbReference type="CDD" id="cd09274">
    <property type="entry name" value="RNase_HI_RT_Ty3"/>
    <property type="match status" value="1"/>
</dbReference>
<accession>A0A8B6GCI6</accession>
<evidence type="ECO:0000256" key="3">
    <source>
        <dbReference type="ARBA" id="ARBA00022722"/>
    </source>
</evidence>
<keyword evidence="1" id="KW-0808">Transferase</keyword>
<dbReference type="OrthoDB" id="10051637at2759"/>
<dbReference type="InterPro" id="IPR043502">
    <property type="entry name" value="DNA/RNA_pol_sf"/>
</dbReference>
<sequence>MTKTRNSELLRMADVCYENQNKDGTFKDRECLALVVAIKQFHVYLANNKFHVYTDHIALQYLHRLKESTGRLARWSMYLQTYNFEVHYQPGKDNVCADFLSRIQHPENQRQRRLSIDEIEVTLYSNRSIQKRNQSTKFSHPASPVRTLRRIKT</sequence>
<keyword evidence="2" id="KW-0548">Nucleotidyltransferase</keyword>
<dbReference type="InterPro" id="IPR041373">
    <property type="entry name" value="RT_RNaseH"/>
</dbReference>
<evidence type="ECO:0000259" key="8">
    <source>
        <dbReference type="Pfam" id="PF17917"/>
    </source>
</evidence>
<dbReference type="Pfam" id="PF17917">
    <property type="entry name" value="RT_RNaseH"/>
    <property type="match status" value="1"/>
</dbReference>
<evidence type="ECO:0000256" key="4">
    <source>
        <dbReference type="ARBA" id="ARBA00022759"/>
    </source>
</evidence>
<evidence type="ECO:0000313" key="9">
    <source>
        <dbReference type="EMBL" id="VDI62022.1"/>
    </source>
</evidence>
<dbReference type="SUPFAM" id="SSF56672">
    <property type="entry name" value="DNA/RNA polymerases"/>
    <property type="match status" value="1"/>
</dbReference>
<feature type="region of interest" description="Disordered" evidence="7">
    <location>
        <begin position="132"/>
        <end position="153"/>
    </location>
</feature>
<evidence type="ECO:0000313" key="10">
    <source>
        <dbReference type="Proteomes" id="UP000596742"/>
    </source>
</evidence>
<dbReference type="Proteomes" id="UP000596742">
    <property type="component" value="Unassembled WGS sequence"/>
</dbReference>
<dbReference type="GO" id="GO:0016787">
    <property type="term" value="F:hydrolase activity"/>
    <property type="evidence" value="ECO:0007669"/>
    <property type="project" value="UniProtKB-KW"/>
</dbReference>
<gene>
    <name evidence="9" type="ORF">MGAL_10B065554</name>
</gene>
<evidence type="ECO:0000256" key="5">
    <source>
        <dbReference type="ARBA" id="ARBA00022801"/>
    </source>
</evidence>
<dbReference type="GO" id="GO:0004519">
    <property type="term" value="F:endonuclease activity"/>
    <property type="evidence" value="ECO:0007669"/>
    <property type="project" value="UniProtKB-KW"/>
</dbReference>
<organism evidence="9 10">
    <name type="scientific">Mytilus galloprovincialis</name>
    <name type="common">Mediterranean mussel</name>
    <dbReference type="NCBI Taxonomy" id="29158"/>
    <lineage>
        <taxon>Eukaryota</taxon>
        <taxon>Metazoa</taxon>
        <taxon>Spiralia</taxon>
        <taxon>Lophotrochozoa</taxon>
        <taxon>Mollusca</taxon>
        <taxon>Bivalvia</taxon>
        <taxon>Autobranchia</taxon>
        <taxon>Pteriomorphia</taxon>
        <taxon>Mytilida</taxon>
        <taxon>Mytiloidea</taxon>
        <taxon>Mytilidae</taxon>
        <taxon>Mytilinae</taxon>
        <taxon>Mytilus</taxon>
    </lineage>
</organism>
<dbReference type="PANTHER" id="PTHR37984:SF5">
    <property type="entry name" value="PROTEIN NYNRIN-LIKE"/>
    <property type="match status" value="1"/>
</dbReference>